<feature type="non-terminal residue" evidence="3">
    <location>
        <position position="247"/>
    </location>
</feature>
<gene>
    <name evidence="3" type="ORF">KVV02_007463</name>
</gene>
<organism evidence="3 4">
    <name type="scientific">Mortierella alpina</name>
    <name type="common">Oleaginous fungus</name>
    <name type="synonym">Mortierella renispora</name>
    <dbReference type="NCBI Taxonomy" id="64518"/>
    <lineage>
        <taxon>Eukaryota</taxon>
        <taxon>Fungi</taxon>
        <taxon>Fungi incertae sedis</taxon>
        <taxon>Mucoromycota</taxon>
        <taxon>Mortierellomycotina</taxon>
        <taxon>Mortierellomycetes</taxon>
        <taxon>Mortierellales</taxon>
        <taxon>Mortierellaceae</taxon>
        <taxon>Mortierella</taxon>
    </lineage>
</organism>
<keyword evidence="1" id="KW-0175">Coiled coil</keyword>
<comment type="caution">
    <text evidence="3">The sequence shown here is derived from an EMBL/GenBank/DDBJ whole genome shotgun (WGS) entry which is preliminary data.</text>
</comment>
<evidence type="ECO:0000256" key="1">
    <source>
        <dbReference type="SAM" id="Coils"/>
    </source>
</evidence>
<accession>A0A9P7ZYD0</accession>
<evidence type="ECO:0000313" key="3">
    <source>
        <dbReference type="EMBL" id="KAG9319034.1"/>
    </source>
</evidence>
<dbReference type="Proteomes" id="UP000717515">
    <property type="component" value="Unassembled WGS sequence"/>
</dbReference>
<sequence length="247" mass="27760">MHPQDESTSTFSPDVLQAIYDRLEAQERRLEAQDRELDELRANASLGDPHVSQKARSTTLTPYPELVEQYPAVGEEQFFEAALPKDHKVFTMADYHYNSFMEYQAPALHPLGGHLKLSPHAKAVNDTLALYQTKLAHLTRPLDTFAHELAQNPHDPHLPQKVFAFLNTLRIMLGDIAGQMSQSRREGGLYAVSQISLAEGPSLLTVDDLAERRRQAEAILAASKPVVDPKTVEKKSQDKQRSRTQQN</sequence>
<evidence type="ECO:0000256" key="2">
    <source>
        <dbReference type="SAM" id="MobiDB-lite"/>
    </source>
</evidence>
<feature type="compositionally biased region" description="Basic and acidic residues" evidence="2">
    <location>
        <begin position="230"/>
        <end position="241"/>
    </location>
</feature>
<reference evidence="3" key="1">
    <citation type="submission" date="2021-07" db="EMBL/GenBank/DDBJ databases">
        <title>Draft genome of Mortierella alpina, strain LL118, isolated from an aspen leaf litter sample.</title>
        <authorList>
            <person name="Yang S."/>
            <person name="Vinatzer B.A."/>
        </authorList>
    </citation>
    <scope>NUCLEOTIDE SEQUENCE</scope>
    <source>
        <strain evidence="3">LL118</strain>
    </source>
</reference>
<evidence type="ECO:0000313" key="4">
    <source>
        <dbReference type="Proteomes" id="UP000717515"/>
    </source>
</evidence>
<dbReference type="AlphaFoldDB" id="A0A9P7ZYD0"/>
<dbReference type="EMBL" id="JAIFTL010000970">
    <property type="protein sequence ID" value="KAG9319034.1"/>
    <property type="molecule type" value="Genomic_DNA"/>
</dbReference>
<feature type="region of interest" description="Disordered" evidence="2">
    <location>
        <begin position="220"/>
        <end position="247"/>
    </location>
</feature>
<feature type="coiled-coil region" evidence="1">
    <location>
        <begin position="16"/>
        <end position="43"/>
    </location>
</feature>
<name>A0A9P7ZYD0_MORAP</name>
<proteinExistence type="predicted"/>
<protein>
    <submittedName>
        <fullName evidence="3">Uncharacterized protein</fullName>
    </submittedName>
</protein>